<evidence type="ECO:0000256" key="1">
    <source>
        <dbReference type="ARBA" id="ARBA00001971"/>
    </source>
</evidence>
<evidence type="ECO:0000313" key="8">
    <source>
        <dbReference type="EMBL" id="KAF2812438.1"/>
    </source>
</evidence>
<dbReference type="GO" id="GO:0016705">
    <property type="term" value="F:oxidoreductase activity, acting on paired donors, with incorporation or reduction of molecular oxygen"/>
    <property type="evidence" value="ECO:0007669"/>
    <property type="project" value="InterPro"/>
</dbReference>
<keyword evidence="7" id="KW-0732">Signal</keyword>
<name>A0A6A6YV64_9PEZI</name>
<evidence type="ECO:0000313" key="10">
    <source>
        <dbReference type="RefSeq" id="XP_033579402.1"/>
    </source>
</evidence>
<feature type="binding site" description="axial binding residue" evidence="5">
    <location>
        <position position="440"/>
    </location>
    <ligand>
        <name>heme</name>
        <dbReference type="ChEBI" id="CHEBI:30413"/>
    </ligand>
    <ligandPart>
        <name>Fe</name>
        <dbReference type="ChEBI" id="CHEBI:18248"/>
    </ligandPart>
</feature>
<dbReference type="Proteomes" id="UP000504636">
    <property type="component" value="Unplaced"/>
</dbReference>
<comment type="cofactor">
    <cofactor evidence="1 5">
        <name>heme</name>
        <dbReference type="ChEBI" id="CHEBI:30413"/>
    </cofactor>
</comment>
<protein>
    <submittedName>
        <fullName evidence="8 10">Sporulation-specific N-formyltyrosine oxidase Dit2</fullName>
    </submittedName>
</protein>
<dbReference type="GO" id="GO:0004497">
    <property type="term" value="F:monooxygenase activity"/>
    <property type="evidence" value="ECO:0007669"/>
    <property type="project" value="UniProtKB-KW"/>
</dbReference>
<evidence type="ECO:0000313" key="9">
    <source>
        <dbReference type="Proteomes" id="UP000504636"/>
    </source>
</evidence>
<evidence type="ECO:0000256" key="4">
    <source>
        <dbReference type="ARBA" id="ARBA00023004"/>
    </source>
</evidence>
<organism evidence="8">
    <name type="scientific">Mytilinidion resinicola</name>
    <dbReference type="NCBI Taxonomy" id="574789"/>
    <lineage>
        <taxon>Eukaryota</taxon>
        <taxon>Fungi</taxon>
        <taxon>Dikarya</taxon>
        <taxon>Ascomycota</taxon>
        <taxon>Pezizomycotina</taxon>
        <taxon>Dothideomycetes</taxon>
        <taxon>Pleosporomycetidae</taxon>
        <taxon>Mytilinidiales</taxon>
        <taxon>Mytilinidiaceae</taxon>
        <taxon>Mytilinidion</taxon>
    </lineage>
</organism>
<reference evidence="10" key="2">
    <citation type="submission" date="2020-04" db="EMBL/GenBank/DDBJ databases">
        <authorList>
            <consortium name="NCBI Genome Project"/>
        </authorList>
    </citation>
    <scope>NUCLEOTIDE SEQUENCE</scope>
    <source>
        <strain evidence="10">CBS 304.34</strain>
    </source>
</reference>
<reference evidence="10" key="3">
    <citation type="submission" date="2025-04" db="UniProtKB">
        <authorList>
            <consortium name="RefSeq"/>
        </authorList>
    </citation>
    <scope>IDENTIFICATION</scope>
    <source>
        <strain evidence="10">CBS 304.34</strain>
    </source>
</reference>
<dbReference type="InterPro" id="IPR001128">
    <property type="entry name" value="Cyt_P450"/>
</dbReference>
<dbReference type="PROSITE" id="PS00086">
    <property type="entry name" value="CYTOCHROME_P450"/>
    <property type="match status" value="1"/>
</dbReference>
<dbReference type="OrthoDB" id="1470350at2759"/>
<sequence length="494" mass="55195">MALLVIAGILIALALLLHRALSPPSNFPRNIPTIPIWVSLLGFFTNLDQLEIYAQYIKPSIAVHGAVIYFFGGRWNILVQRPELLSEVLKHEDVYAKSGNQKKIPYSVLAAFTGDNVISAHGETWKSYRTVMQPGLQRQDFDFKGIQKNAGKLVGLMIEAQRKLPVGKGVMVNPFIQRFAMQTLGETVLGTDFKTLDSDTPPIHTIHSQLKAQIFKPLYLVAPFLDKFPIESRQKARVLVHEFENELVTTVLEQTKDFPEDDDRLISLMKRARADGTWTEQQFRDNLKITFIAGHENVQQGLNTCLYLLAAQPALQTSLRAEFSFPSPDAAIDIANMKASPTLTSFLLETLRLYPPIPQLLNRCTTTSTTLGPSNIQIPKDTYVGWTATGAHRDTAAWGEDAAVFRPERWGVSAEEMHANMRKWTARGKFVPFHGGRRACLGQGVAMVELRVAVVECLRRSKLSLEDGATVKFTPAGLLAPMGLRVRFEELEKT</sequence>
<dbReference type="InterPro" id="IPR017972">
    <property type="entry name" value="Cyt_P450_CS"/>
</dbReference>
<dbReference type="Gene3D" id="1.10.630.10">
    <property type="entry name" value="Cytochrome P450"/>
    <property type="match status" value="1"/>
</dbReference>
<evidence type="ECO:0000256" key="5">
    <source>
        <dbReference type="PIRSR" id="PIRSR602403-1"/>
    </source>
</evidence>
<keyword evidence="6" id="KW-0503">Monooxygenase</keyword>
<evidence type="ECO:0000256" key="3">
    <source>
        <dbReference type="ARBA" id="ARBA00022723"/>
    </source>
</evidence>
<dbReference type="PRINTS" id="PR00465">
    <property type="entry name" value="EP450IV"/>
</dbReference>
<dbReference type="GO" id="GO:0020037">
    <property type="term" value="F:heme binding"/>
    <property type="evidence" value="ECO:0007669"/>
    <property type="project" value="InterPro"/>
</dbReference>
<proteinExistence type="inferred from homology"/>
<evidence type="ECO:0000256" key="7">
    <source>
        <dbReference type="SAM" id="SignalP"/>
    </source>
</evidence>
<feature type="chain" id="PRO_5044629369" evidence="7">
    <location>
        <begin position="23"/>
        <end position="494"/>
    </location>
</feature>
<keyword evidence="3 5" id="KW-0479">Metal-binding</keyword>
<dbReference type="RefSeq" id="XP_033579402.1">
    <property type="nucleotide sequence ID" value="XM_033713852.1"/>
</dbReference>
<dbReference type="Pfam" id="PF00067">
    <property type="entry name" value="p450"/>
    <property type="match status" value="1"/>
</dbReference>
<dbReference type="GO" id="GO:0005506">
    <property type="term" value="F:iron ion binding"/>
    <property type="evidence" value="ECO:0007669"/>
    <property type="project" value="InterPro"/>
</dbReference>
<reference evidence="8 10" key="1">
    <citation type="journal article" date="2020" name="Stud. Mycol.">
        <title>101 Dothideomycetes genomes: a test case for predicting lifestyles and emergence of pathogens.</title>
        <authorList>
            <person name="Haridas S."/>
            <person name="Albert R."/>
            <person name="Binder M."/>
            <person name="Bloem J."/>
            <person name="Labutti K."/>
            <person name="Salamov A."/>
            <person name="Andreopoulos B."/>
            <person name="Baker S."/>
            <person name="Barry K."/>
            <person name="Bills G."/>
            <person name="Bluhm B."/>
            <person name="Cannon C."/>
            <person name="Castanera R."/>
            <person name="Culley D."/>
            <person name="Daum C."/>
            <person name="Ezra D."/>
            <person name="Gonzalez J."/>
            <person name="Henrissat B."/>
            <person name="Kuo A."/>
            <person name="Liang C."/>
            <person name="Lipzen A."/>
            <person name="Lutzoni F."/>
            <person name="Magnuson J."/>
            <person name="Mondo S."/>
            <person name="Nolan M."/>
            <person name="Ohm R."/>
            <person name="Pangilinan J."/>
            <person name="Park H.-J."/>
            <person name="Ramirez L."/>
            <person name="Alfaro M."/>
            <person name="Sun H."/>
            <person name="Tritt A."/>
            <person name="Yoshinaga Y."/>
            <person name="Zwiers L.-H."/>
            <person name="Turgeon B."/>
            <person name="Goodwin S."/>
            <person name="Spatafora J."/>
            <person name="Crous P."/>
            <person name="Grigoriev I."/>
        </authorList>
    </citation>
    <scope>NUCLEOTIDE SEQUENCE</scope>
    <source>
        <strain evidence="8 10">CBS 304.34</strain>
    </source>
</reference>
<dbReference type="SUPFAM" id="SSF48264">
    <property type="entry name" value="Cytochrome P450"/>
    <property type="match status" value="1"/>
</dbReference>
<dbReference type="InterPro" id="IPR050121">
    <property type="entry name" value="Cytochrome_P450_monoxygenase"/>
</dbReference>
<dbReference type="InterPro" id="IPR002403">
    <property type="entry name" value="Cyt_P450_E_grp-IV"/>
</dbReference>
<dbReference type="EMBL" id="MU003697">
    <property type="protein sequence ID" value="KAF2812438.1"/>
    <property type="molecule type" value="Genomic_DNA"/>
</dbReference>
<dbReference type="PANTHER" id="PTHR24305">
    <property type="entry name" value="CYTOCHROME P450"/>
    <property type="match status" value="1"/>
</dbReference>
<dbReference type="PANTHER" id="PTHR24305:SF223">
    <property type="entry name" value="CYTOCHROME P450-DIT2"/>
    <property type="match status" value="1"/>
</dbReference>
<evidence type="ECO:0000256" key="2">
    <source>
        <dbReference type="ARBA" id="ARBA00010617"/>
    </source>
</evidence>
<accession>A0A6A6YV64</accession>
<dbReference type="InterPro" id="IPR036396">
    <property type="entry name" value="Cyt_P450_sf"/>
</dbReference>
<gene>
    <name evidence="8 10" type="ORF">BDZ99DRAFT_266505</name>
</gene>
<keyword evidence="9" id="KW-1185">Reference proteome</keyword>
<dbReference type="PRINTS" id="PR00385">
    <property type="entry name" value="P450"/>
</dbReference>
<evidence type="ECO:0000256" key="6">
    <source>
        <dbReference type="RuleBase" id="RU000461"/>
    </source>
</evidence>
<keyword evidence="4 5" id="KW-0408">Iron</keyword>
<comment type="similarity">
    <text evidence="2 6">Belongs to the cytochrome P450 family.</text>
</comment>
<dbReference type="CDD" id="cd11070">
    <property type="entry name" value="CYP56-like"/>
    <property type="match status" value="1"/>
</dbReference>
<dbReference type="GeneID" id="54454745"/>
<keyword evidence="6" id="KW-0560">Oxidoreductase</keyword>
<feature type="signal peptide" evidence="7">
    <location>
        <begin position="1"/>
        <end position="22"/>
    </location>
</feature>
<dbReference type="AlphaFoldDB" id="A0A6A6YV64"/>
<keyword evidence="5 6" id="KW-0349">Heme</keyword>